<evidence type="ECO:0000256" key="1">
    <source>
        <dbReference type="ARBA" id="ARBA00005558"/>
    </source>
</evidence>
<comment type="similarity">
    <text evidence="1">Belongs to the VgrG protein family.</text>
</comment>
<dbReference type="Gene3D" id="2.40.50.230">
    <property type="entry name" value="Gp5 N-terminal domain"/>
    <property type="match status" value="1"/>
</dbReference>
<evidence type="ECO:0000313" key="5">
    <source>
        <dbReference type="Proteomes" id="UP000077628"/>
    </source>
</evidence>
<evidence type="ECO:0000259" key="3">
    <source>
        <dbReference type="Pfam" id="PF22178"/>
    </source>
</evidence>
<organism evidence="4 5">
    <name type="scientific">Methylomonas koyamae</name>
    <dbReference type="NCBI Taxonomy" id="702114"/>
    <lineage>
        <taxon>Bacteria</taxon>
        <taxon>Pseudomonadati</taxon>
        <taxon>Pseudomonadota</taxon>
        <taxon>Gammaproteobacteria</taxon>
        <taxon>Methylococcales</taxon>
        <taxon>Methylococcaceae</taxon>
        <taxon>Methylomonas</taxon>
    </lineage>
</organism>
<dbReference type="OrthoDB" id="9762420at2"/>
<evidence type="ECO:0000259" key="2">
    <source>
        <dbReference type="Pfam" id="PF04717"/>
    </source>
</evidence>
<protein>
    <submittedName>
        <fullName evidence="4">Type VI secretion protein ImpA</fullName>
    </submittedName>
</protein>
<dbReference type="SUPFAM" id="SSF69255">
    <property type="entry name" value="gp5 N-terminal domain-like"/>
    <property type="match status" value="1"/>
</dbReference>
<name>A0A177NHC0_9GAMM</name>
<reference evidence="5" key="1">
    <citation type="submission" date="2016-03" db="EMBL/GenBank/DDBJ databases">
        <authorList>
            <person name="Heylen K."/>
            <person name="De Vos P."/>
            <person name="Vekeman B."/>
        </authorList>
    </citation>
    <scope>NUCLEOTIDE SEQUENCE [LARGE SCALE GENOMIC DNA]</scope>
    <source>
        <strain evidence="5">R-45383</strain>
    </source>
</reference>
<feature type="domain" description="Gp5/Type VI secretion system Vgr C-terminal trimerisation" evidence="3">
    <location>
        <begin position="484"/>
        <end position="592"/>
    </location>
</feature>
<dbReference type="Pfam" id="PF04717">
    <property type="entry name" value="Phage_base_V"/>
    <property type="match status" value="1"/>
</dbReference>
<accession>A0A177NHC0</accession>
<dbReference type="InterPro" id="IPR017847">
    <property type="entry name" value="T6SS_RhsGE_Vgr_subset"/>
</dbReference>
<dbReference type="Gene3D" id="4.10.220.110">
    <property type="match status" value="1"/>
</dbReference>
<dbReference type="Pfam" id="PF05954">
    <property type="entry name" value="Phage_GPD"/>
    <property type="match status" value="1"/>
</dbReference>
<dbReference type="Proteomes" id="UP000077628">
    <property type="component" value="Unassembled WGS sequence"/>
</dbReference>
<dbReference type="SUPFAM" id="SSF69349">
    <property type="entry name" value="Phage fibre proteins"/>
    <property type="match status" value="1"/>
</dbReference>
<dbReference type="InterPro" id="IPR037026">
    <property type="entry name" value="Vgr_OB-fold_dom_sf"/>
</dbReference>
<dbReference type="NCBIfam" id="TIGR01646">
    <property type="entry name" value="vgr_GE"/>
    <property type="match status" value="1"/>
</dbReference>
<keyword evidence="5" id="KW-1185">Reference proteome</keyword>
<dbReference type="InterPro" id="IPR006533">
    <property type="entry name" value="T6SS_Vgr_RhsGE"/>
</dbReference>
<dbReference type="SUPFAM" id="SSF69279">
    <property type="entry name" value="Phage tail proteins"/>
    <property type="match status" value="2"/>
</dbReference>
<dbReference type="Pfam" id="PF22178">
    <property type="entry name" value="Gp5_trimer_C"/>
    <property type="match status" value="1"/>
</dbReference>
<dbReference type="InterPro" id="IPR006531">
    <property type="entry name" value="Gp5/Vgr_OB"/>
</dbReference>
<dbReference type="EMBL" id="LUUK01000182">
    <property type="protein sequence ID" value="OAI16843.1"/>
    <property type="molecule type" value="Genomic_DNA"/>
</dbReference>
<dbReference type="NCBIfam" id="TIGR03361">
    <property type="entry name" value="VI_Rhs_Vgr"/>
    <property type="match status" value="1"/>
</dbReference>
<proteinExistence type="inferred from homology"/>
<sequence length="687" mass="76056">MALIQSQRAAKVTTALGEGAFVLYRMTGTEPVSRLFEYELELLSESETLDSQALLGTGVTVELALEDNASRIFNGIVTRVNQFGMIGDLYYYRVTVHPKLWLLTRAANCRVLSPAIDADSGASEAAPTTVPEIVKKVLAQHQVTDVVLDLQETYQPREFCVQYRETDFNFISRLLEEEGIYYYHRHSVAGHTLVLCDNMLAHLPRPVSATVKYYPLANQGGRDEEHMFEWSISRQIQTGKYSLNDYNFETPSADLKNSTTIAGTHAGADKEVYDYPGEFAVGSAGERYSKLRMEEVRAEHEQIVARGNVRNLATGLTFTLSQFPRDDQNREYLVLATQFQIQNNDFGAGGAGDPEEFQCTYTLIPTSYVYRPPRMTRVPVVQGVQTAVVVGADGDEILTDSYGRVKIQFYWDRLGVRNENSSCWVRVAQIWAGKNWGGIFIPRVGQEVIVDFLEGNPDAPIITGRVYNNENMPPYALDANKTQSGIKTRSTPGGSDQNFNEIRFEDKKDEEELYVHAEKNCTRIVENNDVQKIGFEKTDAGDQTIDIYNHRTVTLDQGNDTLTIKTGNRVVEVKQGNDNLTISTGNRTVKLDQGNDDLTISSGNRTVSLGTGNLTVKLDGGSISNEAAQAIELKVGSNSVKIDQSGVTIKGVMVKIEADAQAELKSPMTTVSGDGMMTVKGGMVMIN</sequence>
<dbReference type="Gene3D" id="2.30.110.50">
    <property type="match status" value="1"/>
</dbReference>
<dbReference type="RefSeq" id="WP_064029977.1">
    <property type="nucleotide sequence ID" value="NZ_LUUK01000182.1"/>
</dbReference>
<gene>
    <name evidence="4" type="ORF">A1355_09000</name>
</gene>
<comment type="caution">
    <text evidence="4">The sequence shown here is derived from an EMBL/GenBank/DDBJ whole genome shotgun (WGS) entry which is preliminary data.</text>
</comment>
<dbReference type="AlphaFoldDB" id="A0A177NHC0"/>
<dbReference type="Gene3D" id="3.55.50.10">
    <property type="entry name" value="Baseplate protein-like domains"/>
    <property type="match status" value="1"/>
</dbReference>
<dbReference type="STRING" id="702114.A1355_09000"/>
<feature type="domain" description="Gp5/Type VI secretion system Vgr protein OB-fold" evidence="2">
    <location>
        <begin position="399"/>
        <end position="467"/>
    </location>
</feature>
<dbReference type="InterPro" id="IPR054030">
    <property type="entry name" value="Gp5_Vgr_C"/>
</dbReference>
<evidence type="ECO:0000313" key="4">
    <source>
        <dbReference type="EMBL" id="OAI16843.1"/>
    </source>
</evidence>